<dbReference type="Proteomes" id="UP000326924">
    <property type="component" value="Unassembled WGS sequence"/>
</dbReference>
<dbReference type="InParanoid" id="A0A5J5FCN5"/>
<dbReference type="AlphaFoldDB" id="A0A5J5FCN5"/>
<dbReference type="EMBL" id="VXIS01000002">
    <property type="protein sequence ID" value="KAA8914871.1"/>
    <property type="molecule type" value="Genomic_DNA"/>
</dbReference>
<feature type="region of interest" description="Disordered" evidence="1">
    <location>
        <begin position="292"/>
        <end position="370"/>
    </location>
</feature>
<keyword evidence="3" id="KW-1185">Reference proteome</keyword>
<sequence length="431" mass="49103">MVTSTCSGETSKIKTVDDAMRALEAHSIDLRLDDPFLRDGQDSPRSCLEQVIHLKKILLDFPETEPVDTLRVETLWQKACEPGKLDYHWHEEVWDRQVNEQVFQGMSSEPDGLRCYAKPSITQKAFESLDAKNEWTRRYPDRLFGCFDREFLDRLGGGEKPVWISPLSKQCLYFPWAVHEAKQDEDEHWAKAYDQAATCATLCTLGVCQLAQGDERPPPTIAFISVGAKWALFLCYRYEDRTRFSQLWNGDITGRDDACKLLYIVDTAKRWALDTFKPWVIEKLKPHAERLEAEPYSLSPKARPRKSPTPTRRYQGSPRNKHKDEESCKEESSSSSTWQPRISGLSNFFPPQWTGKKPVSTDNSEFGQAVNPSPEIVISSMESLSLCDGQQRVKITTKSTVELKVSGSQKNSPTRTAKKGESSKRRQTLGN</sequence>
<organism evidence="2 3">
    <name type="scientific">Sphaerosporella brunnea</name>
    <dbReference type="NCBI Taxonomy" id="1250544"/>
    <lineage>
        <taxon>Eukaryota</taxon>
        <taxon>Fungi</taxon>
        <taxon>Dikarya</taxon>
        <taxon>Ascomycota</taxon>
        <taxon>Pezizomycotina</taxon>
        <taxon>Pezizomycetes</taxon>
        <taxon>Pezizales</taxon>
        <taxon>Pyronemataceae</taxon>
        <taxon>Sphaerosporella</taxon>
    </lineage>
</organism>
<proteinExistence type="predicted"/>
<accession>A0A5J5FCN5</accession>
<feature type="region of interest" description="Disordered" evidence="1">
    <location>
        <begin position="403"/>
        <end position="431"/>
    </location>
</feature>
<dbReference type="OrthoDB" id="3538597at2759"/>
<name>A0A5J5FCN5_9PEZI</name>
<feature type="compositionally biased region" description="Basic and acidic residues" evidence="1">
    <location>
        <begin position="322"/>
        <end position="332"/>
    </location>
</feature>
<evidence type="ECO:0000313" key="3">
    <source>
        <dbReference type="Proteomes" id="UP000326924"/>
    </source>
</evidence>
<protein>
    <submittedName>
        <fullName evidence="2">Uncharacterized protein</fullName>
    </submittedName>
</protein>
<gene>
    <name evidence="2" type="ORF">FN846DRAFT_885677</name>
</gene>
<feature type="compositionally biased region" description="Polar residues" evidence="1">
    <location>
        <begin position="337"/>
        <end position="346"/>
    </location>
</feature>
<feature type="compositionally biased region" description="Polar residues" evidence="1">
    <location>
        <begin position="403"/>
        <end position="415"/>
    </location>
</feature>
<reference evidence="2 3" key="1">
    <citation type="submission" date="2019-09" db="EMBL/GenBank/DDBJ databases">
        <title>Draft genome of the ectomycorrhizal ascomycete Sphaerosporella brunnea.</title>
        <authorList>
            <consortium name="DOE Joint Genome Institute"/>
            <person name="Benucci G.M."/>
            <person name="Marozzi G."/>
            <person name="Antonielli L."/>
            <person name="Sanchez S."/>
            <person name="Marco P."/>
            <person name="Wang X."/>
            <person name="Falini L.B."/>
            <person name="Barry K."/>
            <person name="Haridas S."/>
            <person name="Lipzen A."/>
            <person name="Labutti K."/>
            <person name="Grigoriev I.V."/>
            <person name="Murat C."/>
            <person name="Martin F."/>
            <person name="Albertini E."/>
            <person name="Donnini D."/>
            <person name="Bonito G."/>
        </authorList>
    </citation>
    <scope>NUCLEOTIDE SEQUENCE [LARGE SCALE GENOMIC DNA]</scope>
    <source>
        <strain evidence="2 3">Sb_GMNB300</strain>
    </source>
</reference>
<evidence type="ECO:0000313" key="2">
    <source>
        <dbReference type="EMBL" id="KAA8914871.1"/>
    </source>
</evidence>
<comment type="caution">
    <text evidence="2">The sequence shown here is derived from an EMBL/GenBank/DDBJ whole genome shotgun (WGS) entry which is preliminary data.</text>
</comment>
<feature type="compositionally biased region" description="Polar residues" evidence="1">
    <location>
        <begin position="308"/>
        <end position="318"/>
    </location>
</feature>
<evidence type="ECO:0000256" key="1">
    <source>
        <dbReference type="SAM" id="MobiDB-lite"/>
    </source>
</evidence>